<evidence type="ECO:0000313" key="4">
    <source>
        <dbReference type="Proteomes" id="UP000694392"/>
    </source>
</evidence>
<accession>A0A8D0HK63</accession>
<organism evidence="3 4">
    <name type="scientific">Sphenodon punctatus</name>
    <name type="common">Tuatara</name>
    <name type="synonym">Hatteria punctata</name>
    <dbReference type="NCBI Taxonomy" id="8508"/>
    <lineage>
        <taxon>Eukaryota</taxon>
        <taxon>Metazoa</taxon>
        <taxon>Chordata</taxon>
        <taxon>Craniata</taxon>
        <taxon>Vertebrata</taxon>
        <taxon>Euteleostomi</taxon>
        <taxon>Lepidosauria</taxon>
        <taxon>Sphenodontia</taxon>
        <taxon>Sphenodontidae</taxon>
        <taxon>Sphenodon</taxon>
    </lineage>
</organism>
<proteinExistence type="predicted"/>
<name>A0A8D0HK63_SPHPU</name>
<dbReference type="PROSITE" id="PS50003">
    <property type="entry name" value="PH_DOMAIN"/>
    <property type="match status" value="1"/>
</dbReference>
<sequence>MFTQKTDRKVIVLGSDQSDPSCVFSVRSSVKGSFGLHRSGSLPRRRGDRPTVRATQRPLSLQGMRGWRGAGRLSRLNNPLYQLLGRQGTVGHPKEIQESKAAVLDLRGHLEASGHSVDTCPHVRVSGKACKGYLVKMGGRIKTWKKRWFIFDRQKRFLAYYADKEEMKLKGVIYFQAIEEVYYDHLRSAFKSPNPKLTFCVKTYDRLFCMVAPSAEAMRIWMDAIVTAAEENTRY</sequence>
<evidence type="ECO:0000256" key="1">
    <source>
        <dbReference type="ARBA" id="ARBA00023054"/>
    </source>
</evidence>
<dbReference type="Proteomes" id="UP000694392">
    <property type="component" value="Unplaced"/>
</dbReference>
<dbReference type="InterPro" id="IPR011993">
    <property type="entry name" value="PH-like_dom_sf"/>
</dbReference>
<keyword evidence="1" id="KW-0175">Coiled coil</keyword>
<dbReference type="OMA" id="TTERWGH"/>
<keyword evidence="4" id="KW-1185">Reference proteome</keyword>
<dbReference type="InterPro" id="IPR052212">
    <property type="entry name" value="PH-like_domain"/>
</dbReference>
<dbReference type="AlphaFoldDB" id="A0A8D0HK63"/>
<reference evidence="3" key="2">
    <citation type="submission" date="2025-09" db="UniProtKB">
        <authorList>
            <consortium name="Ensembl"/>
        </authorList>
    </citation>
    <scope>IDENTIFICATION</scope>
</reference>
<dbReference type="PANTHER" id="PTHR12156">
    <property type="entry name" value="PLECKSTRIN HOMOLOGY-LIKE DOMAIN, FAMILY B, MEMBER 3"/>
    <property type="match status" value="1"/>
</dbReference>
<dbReference type="InterPro" id="IPR001849">
    <property type="entry name" value="PH_domain"/>
</dbReference>
<dbReference type="Ensembl" id="ENSSPUT00000022394.1">
    <property type="protein sequence ID" value="ENSSPUP00000021004.1"/>
    <property type="gene ID" value="ENSSPUG00000016155.1"/>
</dbReference>
<dbReference type="FunFam" id="2.30.29.30:FF:000006">
    <property type="entry name" value="Pleckstrin homology like domain family B member 1"/>
    <property type="match status" value="1"/>
</dbReference>
<dbReference type="Pfam" id="PF00169">
    <property type="entry name" value="PH"/>
    <property type="match status" value="1"/>
</dbReference>
<dbReference type="GeneTree" id="ENSGT00940000160803"/>
<reference evidence="3" key="1">
    <citation type="submission" date="2025-08" db="UniProtKB">
        <authorList>
            <consortium name="Ensembl"/>
        </authorList>
    </citation>
    <scope>IDENTIFICATION</scope>
</reference>
<evidence type="ECO:0000259" key="2">
    <source>
        <dbReference type="PROSITE" id="PS50003"/>
    </source>
</evidence>
<dbReference type="SMART" id="SM00233">
    <property type="entry name" value="PH"/>
    <property type="match status" value="1"/>
</dbReference>
<dbReference type="Gene3D" id="2.30.29.30">
    <property type="entry name" value="Pleckstrin-homology domain (PH domain)/Phosphotyrosine-binding domain (PTB)"/>
    <property type="match status" value="1"/>
</dbReference>
<dbReference type="PANTHER" id="PTHR12156:SF22">
    <property type="entry name" value="PLECKSTRIN HOMOLOGY-LIKE DOMAIN FAMILY B MEMBER 3"/>
    <property type="match status" value="1"/>
</dbReference>
<evidence type="ECO:0000313" key="3">
    <source>
        <dbReference type="Ensembl" id="ENSSPUP00000021004.1"/>
    </source>
</evidence>
<protein>
    <recommendedName>
        <fullName evidence="2">PH domain-containing protein</fullName>
    </recommendedName>
</protein>
<dbReference type="SUPFAM" id="SSF50729">
    <property type="entry name" value="PH domain-like"/>
    <property type="match status" value="1"/>
</dbReference>
<feature type="domain" description="PH" evidence="2">
    <location>
        <begin position="127"/>
        <end position="230"/>
    </location>
</feature>